<evidence type="ECO:0000256" key="3">
    <source>
        <dbReference type="ARBA" id="ARBA00013253"/>
    </source>
</evidence>
<evidence type="ECO:0000256" key="11">
    <source>
        <dbReference type="ARBA" id="ARBA00029766"/>
    </source>
</evidence>
<protein>
    <recommendedName>
        <fullName evidence="4">2-amino-4-hydroxy-6-hydroxymethyldihydropteridine pyrophosphokinase</fullName>
        <ecNumber evidence="3">2.7.6.3</ecNumber>
    </recommendedName>
    <alternativeName>
        <fullName evidence="11">6-hydroxymethyl-7,8-dihydropterin pyrophosphokinase</fullName>
    </alternativeName>
    <alternativeName>
        <fullName evidence="12">7,8-dihydro-6-hydroxymethylpterin-pyrophosphokinase</fullName>
    </alternativeName>
</protein>
<accession>A0ABS7BPD6</accession>
<evidence type="ECO:0000256" key="7">
    <source>
        <dbReference type="ARBA" id="ARBA00022777"/>
    </source>
</evidence>
<keyword evidence="5 14" id="KW-0808">Transferase</keyword>
<dbReference type="Gene3D" id="3.30.70.560">
    <property type="entry name" value="7,8-Dihydro-6-hydroxymethylpterin-pyrophosphokinase HPPK"/>
    <property type="match status" value="1"/>
</dbReference>
<dbReference type="PANTHER" id="PTHR43071">
    <property type="entry name" value="2-AMINO-4-HYDROXY-6-HYDROXYMETHYLDIHYDROPTERIDINE PYROPHOSPHOKINASE"/>
    <property type="match status" value="1"/>
</dbReference>
<organism evidence="14 15">
    <name type="scientific">Sphingomonas citri</name>
    <dbReference type="NCBI Taxonomy" id="2862499"/>
    <lineage>
        <taxon>Bacteria</taxon>
        <taxon>Pseudomonadati</taxon>
        <taxon>Pseudomonadota</taxon>
        <taxon>Alphaproteobacteria</taxon>
        <taxon>Sphingomonadales</taxon>
        <taxon>Sphingomonadaceae</taxon>
        <taxon>Sphingomonas</taxon>
    </lineage>
</organism>
<keyword evidence="8" id="KW-0067">ATP-binding</keyword>
<evidence type="ECO:0000256" key="10">
    <source>
        <dbReference type="ARBA" id="ARBA00029409"/>
    </source>
</evidence>
<dbReference type="InterPro" id="IPR035907">
    <property type="entry name" value="Hppk_sf"/>
</dbReference>
<name>A0ABS7BPD6_9SPHN</name>
<dbReference type="EC" id="2.7.6.3" evidence="3"/>
<evidence type="ECO:0000256" key="12">
    <source>
        <dbReference type="ARBA" id="ARBA00033413"/>
    </source>
</evidence>
<evidence type="ECO:0000256" key="6">
    <source>
        <dbReference type="ARBA" id="ARBA00022741"/>
    </source>
</evidence>
<dbReference type="PROSITE" id="PS00794">
    <property type="entry name" value="HPPK"/>
    <property type="match status" value="1"/>
</dbReference>
<dbReference type="Proteomes" id="UP000759103">
    <property type="component" value="Unassembled WGS sequence"/>
</dbReference>
<evidence type="ECO:0000313" key="15">
    <source>
        <dbReference type="Proteomes" id="UP000759103"/>
    </source>
</evidence>
<evidence type="ECO:0000256" key="8">
    <source>
        <dbReference type="ARBA" id="ARBA00022840"/>
    </source>
</evidence>
<dbReference type="Pfam" id="PF01288">
    <property type="entry name" value="HPPK"/>
    <property type="match status" value="1"/>
</dbReference>
<evidence type="ECO:0000259" key="13">
    <source>
        <dbReference type="PROSITE" id="PS00794"/>
    </source>
</evidence>
<evidence type="ECO:0000256" key="4">
    <source>
        <dbReference type="ARBA" id="ARBA00016218"/>
    </source>
</evidence>
<sequence length="166" mass="17919">MERTSDAQRYLIGVGSNRRGRHGAPRAEVAAALALLGGTAAPICASAPLGPSSRTFANSAALIASDEAPEALLARLKAIERAFGRRRGRRWGARVIDLDVILWSGGRWRSPRLTIPHPAYRARAFVLAPAAALAPRWRDPASGRTLRQLHARLTKPRAVPRPARTA</sequence>
<comment type="pathway">
    <text evidence="1">Cofactor biosynthesis; tetrahydrofolate biosynthesis; 2-amino-4-hydroxy-6-hydroxymethyl-7,8-dihydropteridine diphosphate from 7,8-dihydroneopterin triphosphate: step 4/4.</text>
</comment>
<dbReference type="PANTHER" id="PTHR43071:SF1">
    <property type="entry name" value="2-AMINO-4-HYDROXY-6-HYDROXYMETHYLDIHYDROPTERIDINE PYROPHOSPHOKINASE"/>
    <property type="match status" value="1"/>
</dbReference>
<keyword evidence="9" id="KW-0289">Folate biosynthesis</keyword>
<dbReference type="SUPFAM" id="SSF55083">
    <property type="entry name" value="6-hydroxymethyl-7,8-dihydropterin pyrophosphokinase, HPPK"/>
    <property type="match status" value="1"/>
</dbReference>
<dbReference type="InterPro" id="IPR000550">
    <property type="entry name" value="Hppk"/>
</dbReference>
<evidence type="ECO:0000256" key="2">
    <source>
        <dbReference type="ARBA" id="ARBA00005810"/>
    </source>
</evidence>
<comment type="function">
    <text evidence="10">Catalyzes the transfer of pyrophosphate from adenosine triphosphate (ATP) to 6-hydroxymethyl-7,8-dihydropterin, an enzymatic step in folate biosynthesis pathway.</text>
</comment>
<evidence type="ECO:0000256" key="9">
    <source>
        <dbReference type="ARBA" id="ARBA00022909"/>
    </source>
</evidence>
<evidence type="ECO:0000313" key="14">
    <source>
        <dbReference type="EMBL" id="MBW6531474.1"/>
    </source>
</evidence>
<reference evidence="14 15" key="1">
    <citation type="submission" date="2021-07" db="EMBL/GenBank/DDBJ databases">
        <title>Sphingomonas sp.</title>
        <authorList>
            <person name="Feng G."/>
            <person name="Li J."/>
            <person name="Pan M."/>
        </authorList>
    </citation>
    <scope>NUCLEOTIDE SEQUENCE [LARGE SCALE GENOMIC DNA]</scope>
    <source>
        <strain evidence="14 15">RRHST34</strain>
    </source>
</reference>
<proteinExistence type="inferred from homology"/>
<dbReference type="EMBL" id="JAHXZN010000003">
    <property type="protein sequence ID" value="MBW6531474.1"/>
    <property type="molecule type" value="Genomic_DNA"/>
</dbReference>
<comment type="similarity">
    <text evidence="2">Belongs to the HPPK family.</text>
</comment>
<evidence type="ECO:0000256" key="5">
    <source>
        <dbReference type="ARBA" id="ARBA00022679"/>
    </source>
</evidence>
<keyword evidence="7" id="KW-0418">Kinase</keyword>
<feature type="domain" description="7,8-dihydro-6-hydroxymethylpterin-pyrophosphokinase" evidence="13">
    <location>
        <begin position="90"/>
        <end position="101"/>
    </location>
</feature>
<dbReference type="GO" id="GO:0003848">
    <property type="term" value="F:2-amino-4-hydroxy-6-hydroxymethyldihydropteridine diphosphokinase activity"/>
    <property type="evidence" value="ECO:0007669"/>
    <property type="project" value="UniProtKB-EC"/>
</dbReference>
<dbReference type="NCBIfam" id="TIGR01498">
    <property type="entry name" value="folK"/>
    <property type="match status" value="1"/>
</dbReference>
<evidence type="ECO:0000256" key="1">
    <source>
        <dbReference type="ARBA" id="ARBA00005051"/>
    </source>
</evidence>
<dbReference type="RefSeq" id="WP_219748851.1">
    <property type="nucleotide sequence ID" value="NZ_JAHXZN010000003.1"/>
</dbReference>
<comment type="caution">
    <text evidence="14">The sequence shown here is derived from an EMBL/GenBank/DDBJ whole genome shotgun (WGS) entry which is preliminary data.</text>
</comment>
<keyword evidence="6" id="KW-0547">Nucleotide-binding</keyword>
<keyword evidence="15" id="KW-1185">Reference proteome</keyword>
<gene>
    <name evidence="14" type="primary">folK</name>
    <name evidence="14" type="ORF">KZ820_12085</name>
</gene>